<dbReference type="InterPro" id="IPR000182">
    <property type="entry name" value="GNAT_dom"/>
</dbReference>
<dbReference type="Proteomes" id="UP001199424">
    <property type="component" value="Unassembled WGS sequence"/>
</dbReference>
<dbReference type="AlphaFoldDB" id="A0AAE3AM84"/>
<dbReference type="Pfam" id="PF00583">
    <property type="entry name" value="Acetyltransf_1"/>
    <property type="match status" value="1"/>
</dbReference>
<dbReference type="RefSeq" id="WP_308449575.1">
    <property type="nucleotide sequence ID" value="NZ_JAJEQC010000009.1"/>
</dbReference>
<sequence length="261" mass="29344">MIDKAKCFTETMRQLALEYNAKPEDFTANQVTVTTPAKPDGVRLYSHELPFFQMASTGSGVVITANEVLHPFLKEFTGDTERFKHPYWLFELPHLLCIERELNKYDYTLSSTFHMFLPGKPYKARVMPGAFTLKWFDKTSVKTLYPNTDFPNALSEKENPDRPDVIALAAYDGDEIAALAGASADTDALWQVGIDVKERYRGHGLGTTLVSLLCDRIEALGKTPFYGTVLANLHSQNIALNTGFYPAWVEISSFKREETKG</sequence>
<reference evidence="2" key="1">
    <citation type="submission" date="2021-10" db="EMBL/GenBank/DDBJ databases">
        <title>Anaerobic single-cell dispensing facilitates the cultivation of human gut bacteria.</title>
        <authorList>
            <person name="Afrizal A."/>
        </authorList>
    </citation>
    <scope>NUCLEOTIDE SEQUENCE</scope>
    <source>
        <strain evidence="2">CLA-AA-H250</strain>
    </source>
</reference>
<evidence type="ECO:0000259" key="1">
    <source>
        <dbReference type="PROSITE" id="PS51186"/>
    </source>
</evidence>
<name>A0AAE3AM84_9FIRM</name>
<organism evidence="2 3">
    <name type="scientific">Hominenteromicrobium mulieris</name>
    <dbReference type="NCBI Taxonomy" id="2885357"/>
    <lineage>
        <taxon>Bacteria</taxon>
        <taxon>Bacillati</taxon>
        <taxon>Bacillota</taxon>
        <taxon>Clostridia</taxon>
        <taxon>Eubacteriales</taxon>
        <taxon>Oscillospiraceae</taxon>
        <taxon>Hominenteromicrobium</taxon>
    </lineage>
</organism>
<dbReference type="Gene3D" id="3.40.630.30">
    <property type="match status" value="1"/>
</dbReference>
<dbReference type="GO" id="GO:0016747">
    <property type="term" value="F:acyltransferase activity, transferring groups other than amino-acyl groups"/>
    <property type="evidence" value="ECO:0007669"/>
    <property type="project" value="InterPro"/>
</dbReference>
<dbReference type="SUPFAM" id="SSF55729">
    <property type="entry name" value="Acyl-CoA N-acyltransferases (Nat)"/>
    <property type="match status" value="1"/>
</dbReference>
<comment type="caution">
    <text evidence="2">The sequence shown here is derived from an EMBL/GenBank/DDBJ whole genome shotgun (WGS) entry which is preliminary data.</text>
</comment>
<feature type="domain" description="N-acetyltransferase" evidence="1">
    <location>
        <begin position="128"/>
        <end position="261"/>
    </location>
</feature>
<dbReference type="CDD" id="cd04301">
    <property type="entry name" value="NAT_SF"/>
    <property type="match status" value="1"/>
</dbReference>
<proteinExistence type="predicted"/>
<evidence type="ECO:0000313" key="3">
    <source>
        <dbReference type="Proteomes" id="UP001199424"/>
    </source>
</evidence>
<dbReference type="EMBL" id="JAJEQC010000009">
    <property type="protein sequence ID" value="MCC2137335.1"/>
    <property type="molecule type" value="Genomic_DNA"/>
</dbReference>
<accession>A0AAE3AM84</accession>
<keyword evidence="3" id="KW-1185">Reference proteome</keyword>
<dbReference type="PROSITE" id="PS51186">
    <property type="entry name" value="GNAT"/>
    <property type="match status" value="1"/>
</dbReference>
<protein>
    <submittedName>
        <fullName evidence="2">GNAT family N-acetyltransferase</fullName>
    </submittedName>
</protein>
<dbReference type="InterPro" id="IPR016181">
    <property type="entry name" value="Acyl_CoA_acyltransferase"/>
</dbReference>
<gene>
    <name evidence="2" type="ORF">LKD31_09945</name>
</gene>
<evidence type="ECO:0000313" key="2">
    <source>
        <dbReference type="EMBL" id="MCC2137335.1"/>
    </source>
</evidence>